<dbReference type="EMBL" id="JAFREM010000042">
    <property type="protein sequence ID" value="MBO1308774.1"/>
    <property type="molecule type" value="Genomic_DNA"/>
</dbReference>
<keyword evidence="3" id="KW-1185">Reference proteome</keyword>
<dbReference type="RefSeq" id="WP_207675764.1">
    <property type="nucleotide sequence ID" value="NZ_JAFREM010000042.1"/>
</dbReference>
<dbReference type="Proteomes" id="UP000664601">
    <property type="component" value="Unassembled WGS sequence"/>
</dbReference>
<sequence>MKKLRWGMLFVSILLFSACSQNPEEPTQETSFSEEQVADNNELNQLAEEYQDSLLAWTAKDQSFSFDYEEFTVNQYNQFIATEDNIRGKYAYDQDQNAAVHITYVPESVARKLSEDIDRKDIIKDGEYQAISVSGNEVVVSGEEELTNSRWKRMALMSYLNLKNFKRTNGGNERLPNEEELHFIQYEDGSANVIKLYLKDQQLYGVGISNLNTPDADHTLYLLSNPSPTAPAEWFDTEGLVKE</sequence>
<protein>
    <recommendedName>
        <fullName evidence="4">Lipoprotein</fullName>
    </recommendedName>
</protein>
<evidence type="ECO:0008006" key="4">
    <source>
        <dbReference type="Google" id="ProtNLM"/>
    </source>
</evidence>
<evidence type="ECO:0000313" key="3">
    <source>
        <dbReference type="Proteomes" id="UP000664601"/>
    </source>
</evidence>
<dbReference type="PROSITE" id="PS51257">
    <property type="entry name" value="PROKAR_LIPOPROTEIN"/>
    <property type="match status" value="1"/>
</dbReference>
<keyword evidence="1" id="KW-0732">Signal</keyword>
<feature type="chain" id="PRO_5046976004" description="Lipoprotein" evidence="1">
    <location>
        <begin position="24"/>
        <end position="243"/>
    </location>
</feature>
<feature type="signal peptide" evidence="1">
    <location>
        <begin position="1"/>
        <end position="23"/>
    </location>
</feature>
<proteinExistence type="predicted"/>
<gene>
    <name evidence="2" type="ORF">JZO70_21560</name>
</gene>
<evidence type="ECO:0000313" key="2">
    <source>
        <dbReference type="EMBL" id="MBO1308774.1"/>
    </source>
</evidence>
<accession>A0ABS3LGK6</accession>
<reference evidence="2 3" key="1">
    <citation type="submission" date="2021-03" db="EMBL/GenBank/DDBJ databases">
        <title>Enterococcal diversity collection.</title>
        <authorList>
            <person name="Gilmore M.S."/>
            <person name="Schwartzman J."/>
            <person name="Van Tyne D."/>
            <person name="Martin M."/>
            <person name="Earl A.M."/>
            <person name="Manson A.L."/>
            <person name="Straub T."/>
            <person name="Salamzade R."/>
            <person name="Saavedra J."/>
            <person name="Lebreton F."/>
            <person name="Prichula J."/>
            <person name="Schaufler K."/>
            <person name="Gaca A."/>
            <person name="Sgardioli B."/>
            <person name="Wagenaar J."/>
            <person name="Strong T."/>
        </authorList>
    </citation>
    <scope>NUCLEOTIDE SEQUENCE [LARGE SCALE GENOMIC DNA]</scope>
    <source>
        <strain evidence="2 3">669A</strain>
    </source>
</reference>
<name>A0ABS3LGK6_9ENTE</name>
<organism evidence="2 3">
    <name type="scientific">Candidatus Enterococcus moelleringii</name>
    <dbReference type="NCBI Taxonomy" id="2815325"/>
    <lineage>
        <taxon>Bacteria</taxon>
        <taxon>Bacillati</taxon>
        <taxon>Bacillota</taxon>
        <taxon>Bacilli</taxon>
        <taxon>Lactobacillales</taxon>
        <taxon>Enterococcaceae</taxon>
        <taxon>Enterococcus</taxon>
    </lineage>
</organism>
<comment type="caution">
    <text evidence="2">The sequence shown here is derived from an EMBL/GenBank/DDBJ whole genome shotgun (WGS) entry which is preliminary data.</text>
</comment>
<evidence type="ECO:0000256" key="1">
    <source>
        <dbReference type="SAM" id="SignalP"/>
    </source>
</evidence>